<accession>A0A0C2X9J6</accession>
<dbReference type="EMBL" id="KN818239">
    <property type="protein sequence ID" value="KIL65986.1"/>
    <property type="molecule type" value="Genomic_DNA"/>
</dbReference>
<sequence length="79" mass="9167">MSLHVQPCPNLTVAIEQTRTMGKSKVRPSLYWYSPINSSRLTRIGTLTLRPNDRYCTKRALQPFYGGTNIVVRCVWHTW</sequence>
<protein>
    <submittedName>
        <fullName evidence="1">Uncharacterized protein</fullName>
    </submittedName>
</protein>
<name>A0A0C2X9J6_AMAMK</name>
<dbReference type="AlphaFoldDB" id="A0A0C2X9J6"/>
<dbReference type="HOGENOM" id="CLU_2605518_0_0_1"/>
<dbReference type="Proteomes" id="UP000054549">
    <property type="component" value="Unassembled WGS sequence"/>
</dbReference>
<dbReference type="InParanoid" id="A0A0C2X9J6"/>
<evidence type="ECO:0000313" key="1">
    <source>
        <dbReference type="EMBL" id="KIL65986.1"/>
    </source>
</evidence>
<keyword evidence="2" id="KW-1185">Reference proteome</keyword>
<organism evidence="1 2">
    <name type="scientific">Amanita muscaria (strain Koide BX008)</name>
    <dbReference type="NCBI Taxonomy" id="946122"/>
    <lineage>
        <taxon>Eukaryota</taxon>
        <taxon>Fungi</taxon>
        <taxon>Dikarya</taxon>
        <taxon>Basidiomycota</taxon>
        <taxon>Agaricomycotina</taxon>
        <taxon>Agaricomycetes</taxon>
        <taxon>Agaricomycetidae</taxon>
        <taxon>Agaricales</taxon>
        <taxon>Pluteineae</taxon>
        <taxon>Amanitaceae</taxon>
        <taxon>Amanita</taxon>
    </lineage>
</organism>
<evidence type="ECO:0000313" key="2">
    <source>
        <dbReference type="Proteomes" id="UP000054549"/>
    </source>
</evidence>
<proteinExistence type="predicted"/>
<reference evidence="1 2" key="1">
    <citation type="submission" date="2014-04" db="EMBL/GenBank/DDBJ databases">
        <title>Evolutionary Origins and Diversification of the Mycorrhizal Mutualists.</title>
        <authorList>
            <consortium name="DOE Joint Genome Institute"/>
            <consortium name="Mycorrhizal Genomics Consortium"/>
            <person name="Kohler A."/>
            <person name="Kuo A."/>
            <person name="Nagy L.G."/>
            <person name="Floudas D."/>
            <person name="Copeland A."/>
            <person name="Barry K.W."/>
            <person name="Cichocki N."/>
            <person name="Veneault-Fourrey C."/>
            <person name="LaButti K."/>
            <person name="Lindquist E.A."/>
            <person name="Lipzen A."/>
            <person name="Lundell T."/>
            <person name="Morin E."/>
            <person name="Murat C."/>
            <person name="Riley R."/>
            <person name="Ohm R."/>
            <person name="Sun H."/>
            <person name="Tunlid A."/>
            <person name="Henrissat B."/>
            <person name="Grigoriev I.V."/>
            <person name="Hibbett D.S."/>
            <person name="Martin F."/>
        </authorList>
    </citation>
    <scope>NUCLEOTIDE SEQUENCE [LARGE SCALE GENOMIC DNA]</scope>
    <source>
        <strain evidence="1 2">Koide BX008</strain>
    </source>
</reference>
<gene>
    <name evidence="1" type="ORF">M378DRAFT_161635</name>
</gene>